<dbReference type="OrthoDB" id="25019at2157"/>
<dbReference type="STRING" id="348780.NP_4164A"/>
<dbReference type="Pfam" id="PF08530">
    <property type="entry name" value="PepX_C"/>
    <property type="match status" value="1"/>
</dbReference>
<dbReference type="InterPro" id="IPR005674">
    <property type="entry name" value="CocE/Ser_esterase"/>
</dbReference>
<dbReference type="GO" id="GO:0008239">
    <property type="term" value="F:dipeptidyl-peptidase activity"/>
    <property type="evidence" value="ECO:0007669"/>
    <property type="project" value="InterPro"/>
</dbReference>
<feature type="domain" description="Xaa-Pro dipeptidyl-peptidase C-terminal" evidence="3">
    <location>
        <begin position="325"/>
        <end position="499"/>
    </location>
</feature>
<dbReference type="Proteomes" id="UP000002698">
    <property type="component" value="Chromosome"/>
</dbReference>
<dbReference type="InterPro" id="IPR000073">
    <property type="entry name" value="AB_hydrolase_1"/>
</dbReference>
<accession>A0A1U7EY75</accession>
<dbReference type="Gene3D" id="3.40.50.1820">
    <property type="entry name" value="alpha/beta hydrolase"/>
    <property type="match status" value="2"/>
</dbReference>
<dbReference type="PANTHER" id="PTHR22946">
    <property type="entry name" value="DIENELACTONE HYDROLASE DOMAIN-CONTAINING PROTEIN-RELATED"/>
    <property type="match status" value="1"/>
</dbReference>
<dbReference type="SUPFAM" id="SSF49785">
    <property type="entry name" value="Galactose-binding domain-like"/>
    <property type="match status" value="1"/>
</dbReference>
<dbReference type="InterPro" id="IPR006311">
    <property type="entry name" value="TAT_signal"/>
</dbReference>
<keyword evidence="1 4" id="KW-0378">Hydrolase</keyword>
<dbReference type="GeneID" id="3701990"/>
<protein>
    <submittedName>
        <fullName evidence="4">Alpha/beta hydrolase fold protein</fullName>
    </submittedName>
</protein>
<sequence>MGVTRRTVLRTLAAGGVAAAGTTTAVGQASAIELDCALSGELFEPSGDVTSRDVTIASFDGTELAATVYEPDTAGPHPSVLTTHGWGLNKDLMRCTAQMYASHGYVVLAYDSRGFGDSDGEVQVNGPNEVRDVSALLDWLADYDEVRADGDNPAVGMDGGSYGGGIQLLAAAQDDRIDAIVPRIAWNDLVYSGAPNETIKSGWLGALVGSGAVTSRFTGNIEQTLDERLPEWYGEALEANALPADAESYFEARSPATYLDDLDAPTLVVSGWKDTLFPPSEAVANYRQASAVGVDARLVIYNGGHNIAELGVGDDQQTYMHEAALEWMNAHVRGDGDPDIPEVSLYDEQQETWRTFEGFGDGAEPVAVSLDSLADDRSTVRQAPLWASRTADYDIGSDGAFEVFGTPELTLTVETDNDVLNLFVSFSHVDRWGRSEQIDDQVTAVRIEDGTQTVALELEPLQRSVPDGETLRLEIAAEDPFYLDEYGSATVHNDGSTLELPLADGSL</sequence>
<proteinExistence type="inferred from homology"/>
<dbReference type="PRINTS" id="PR00111">
    <property type="entry name" value="ABHYDROLASE"/>
</dbReference>
<dbReference type="AlphaFoldDB" id="A0A1U7EY75"/>
<evidence type="ECO:0000259" key="3">
    <source>
        <dbReference type="SMART" id="SM00939"/>
    </source>
</evidence>
<evidence type="ECO:0000313" key="4">
    <source>
        <dbReference type="EMBL" id="CAI50173.1"/>
    </source>
</evidence>
<dbReference type="eggNOG" id="arCOG01646">
    <property type="taxonomic scope" value="Archaea"/>
</dbReference>
<keyword evidence="5" id="KW-1185">Reference proteome</keyword>
<dbReference type="RefSeq" id="WP_011323789.1">
    <property type="nucleotide sequence ID" value="NC_007426.1"/>
</dbReference>
<dbReference type="InterPro" id="IPR050261">
    <property type="entry name" value="FrsA_esterase"/>
</dbReference>
<dbReference type="InterPro" id="IPR013736">
    <property type="entry name" value="Xaa-Pro_dipept_C"/>
</dbReference>
<dbReference type="GO" id="GO:0016788">
    <property type="term" value="F:hydrolase activity, acting on ester bonds"/>
    <property type="evidence" value="ECO:0007669"/>
    <property type="project" value="UniProtKB-ARBA"/>
</dbReference>
<dbReference type="InterPro" id="IPR000383">
    <property type="entry name" value="Xaa-Pro-like_dom"/>
</dbReference>
<dbReference type="PROSITE" id="PS51318">
    <property type="entry name" value="TAT"/>
    <property type="match status" value="1"/>
</dbReference>
<evidence type="ECO:0000256" key="2">
    <source>
        <dbReference type="ARBA" id="ARBA00038115"/>
    </source>
</evidence>
<dbReference type="KEGG" id="nph:NP_4164A"/>
<dbReference type="SMART" id="SM00939">
    <property type="entry name" value="PepX_C"/>
    <property type="match status" value="1"/>
</dbReference>
<reference evidence="4 5" key="1">
    <citation type="journal article" date="2005" name="Genome Res.">
        <title>Living with two extremes: conclusions from the genome sequence of Natronomonas pharaonis.</title>
        <authorList>
            <person name="Falb M."/>
            <person name="Pfeiffer F."/>
            <person name="Palm P."/>
            <person name="Rodewald K."/>
            <person name="Hickmann V."/>
            <person name="Tittor J."/>
            <person name="Oesterhelt D."/>
        </authorList>
    </citation>
    <scope>NUCLEOTIDE SEQUENCE [LARGE SCALE GENOMIC DNA]</scope>
    <source>
        <strain evidence="5">ATCC 35678 / DSM 2160 / CIP 103997 / JCM 8858 / NBRC 14720 / NCIMB 2260 / Gabara</strain>
    </source>
</reference>
<dbReference type="InterPro" id="IPR029058">
    <property type="entry name" value="AB_hydrolase_fold"/>
</dbReference>
<dbReference type="EMBL" id="CR936257">
    <property type="protein sequence ID" value="CAI50173.1"/>
    <property type="molecule type" value="Genomic_DNA"/>
</dbReference>
<dbReference type="InterPro" id="IPR008979">
    <property type="entry name" value="Galactose-bd-like_sf"/>
</dbReference>
<evidence type="ECO:0000313" key="5">
    <source>
        <dbReference type="Proteomes" id="UP000002698"/>
    </source>
</evidence>
<organism evidence="4 5">
    <name type="scientific">Natronomonas pharaonis (strain ATCC 35678 / DSM 2160 / CIP 103997 / JCM 8858 / NBRC 14720 / NCIMB 2260 / Gabara)</name>
    <name type="common">Halobacterium pharaonis</name>
    <dbReference type="NCBI Taxonomy" id="348780"/>
    <lineage>
        <taxon>Archaea</taxon>
        <taxon>Methanobacteriati</taxon>
        <taxon>Methanobacteriota</taxon>
        <taxon>Stenosarchaea group</taxon>
        <taxon>Halobacteria</taxon>
        <taxon>Halobacteriales</taxon>
        <taxon>Natronomonadaceae</taxon>
        <taxon>Natronomonas</taxon>
    </lineage>
</organism>
<dbReference type="PANTHER" id="PTHR22946:SF9">
    <property type="entry name" value="POLYKETIDE TRANSFERASE AF380"/>
    <property type="match status" value="1"/>
</dbReference>
<name>A0A1U7EY75_NATPD</name>
<dbReference type="EnsemblBacteria" id="CAI50173">
    <property type="protein sequence ID" value="CAI50173"/>
    <property type="gene ID" value="NP_4164A"/>
</dbReference>
<dbReference type="HOGENOM" id="CLU_022401_1_0_2"/>
<dbReference type="Gene3D" id="2.60.120.260">
    <property type="entry name" value="Galactose-binding domain-like"/>
    <property type="match status" value="1"/>
</dbReference>
<evidence type="ECO:0000256" key="1">
    <source>
        <dbReference type="ARBA" id="ARBA00022801"/>
    </source>
</evidence>
<comment type="similarity">
    <text evidence="2">Belongs to the AB hydrolase superfamily. FUS2 hydrolase family.</text>
</comment>
<dbReference type="Pfam" id="PF02129">
    <property type="entry name" value="Peptidase_S15"/>
    <property type="match status" value="1"/>
</dbReference>
<dbReference type="SUPFAM" id="SSF53474">
    <property type="entry name" value="alpha/beta-Hydrolases"/>
    <property type="match status" value="1"/>
</dbReference>
<gene>
    <name evidence="4" type="ordered locus">NP_4164A</name>
</gene>
<dbReference type="ESTHER" id="natpd-q3inx9">
    <property type="family name" value="LipSM54-like_FamXVI"/>
</dbReference>
<dbReference type="NCBIfam" id="TIGR00976">
    <property type="entry name" value="CocE_NonD"/>
    <property type="match status" value="1"/>
</dbReference>